<gene>
    <name evidence="2" type="ORF">Fot_50189</name>
</gene>
<sequence length="140" mass="16173">MRSKSRKLDLNSTQISDPAVSGQLNSQDSCNASPSWFANITPGRRKKQIQTFSLDENTICAQRMTCRNRDRRMSPVRNSNFRRGGQTLSRRIKRGNLGMGEKFEVVEDCWEEPSPKWERLRSRSTSPKMERLVAEELIPK</sequence>
<feature type="region of interest" description="Disordered" evidence="1">
    <location>
        <begin position="1"/>
        <end position="28"/>
    </location>
</feature>
<evidence type="ECO:0000313" key="3">
    <source>
        <dbReference type="Proteomes" id="UP001604277"/>
    </source>
</evidence>
<evidence type="ECO:0000313" key="2">
    <source>
        <dbReference type="EMBL" id="KAL2468613.1"/>
    </source>
</evidence>
<reference evidence="3" key="1">
    <citation type="submission" date="2024-07" db="EMBL/GenBank/DDBJ databases">
        <title>Two chromosome-level genome assemblies of Korean endemic species Abeliophyllum distichum and Forsythia ovata (Oleaceae).</title>
        <authorList>
            <person name="Jang H."/>
        </authorList>
    </citation>
    <scope>NUCLEOTIDE SEQUENCE [LARGE SCALE GENOMIC DNA]</scope>
</reference>
<dbReference type="Proteomes" id="UP001604277">
    <property type="component" value="Unassembled WGS sequence"/>
</dbReference>
<keyword evidence="3" id="KW-1185">Reference proteome</keyword>
<protein>
    <submittedName>
        <fullName evidence="2">Uncharacterized protein</fullName>
    </submittedName>
</protein>
<dbReference type="EMBL" id="JBFOLJ010000016">
    <property type="protein sequence ID" value="KAL2468613.1"/>
    <property type="molecule type" value="Genomic_DNA"/>
</dbReference>
<name>A0ABD1PXG3_9LAMI</name>
<proteinExistence type="predicted"/>
<accession>A0ABD1PXG3</accession>
<dbReference type="AlphaFoldDB" id="A0ABD1PXG3"/>
<comment type="caution">
    <text evidence="2">The sequence shown here is derived from an EMBL/GenBank/DDBJ whole genome shotgun (WGS) entry which is preliminary data.</text>
</comment>
<evidence type="ECO:0000256" key="1">
    <source>
        <dbReference type="SAM" id="MobiDB-lite"/>
    </source>
</evidence>
<feature type="compositionally biased region" description="Polar residues" evidence="1">
    <location>
        <begin position="10"/>
        <end position="28"/>
    </location>
</feature>
<organism evidence="2 3">
    <name type="scientific">Forsythia ovata</name>
    <dbReference type="NCBI Taxonomy" id="205694"/>
    <lineage>
        <taxon>Eukaryota</taxon>
        <taxon>Viridiplantae</taxon>
        <taxon>Streptophyta</taxon>
        <taxon>Embryophyta</taxon>
        <taxon>Tracheophyta</taxon>
        <taxon>Spermatophyta</taxon>
        <taxon>Magnoliopsida</taxon>
        <taxon>eudicotyledons</taxon>
        <taxon>Gunneridae</taxon>
        <taxon>Pentapetalae</taxon>
        <taxon>asterids</taxon>
        <taxon>lamiids</taxon>
        <taxon>Lamiales</taxon>
        <taxon>Oleaceae</taxon>
        <taxon>Forsythieae</taxon>
        <taxon>Forsythia</taxon>
    </lineage>
</organism>